<dbReference type="EMBL" id="ABJB010484057">
    <property type="status" value="NOT_ANNOTATED_CDS"/>
    <property type="molecule type" value="Genomic_DNA"/>
</dbReference>
<evidence type="ECO:0000256" key="2">
    <source>
        <dbReference type="ARBA" id="ARBA00022729"/>
    </source>
</evidence>
<keyword evidence="4 5" id="KW-1015">Disulfide bond</keyword>
<evidence type="ECO:0000313" key="7">
    <source>
        <dbReference type="EMBL" id="EEC11243.1"/>
    </source>
</evidence>
<feature type="domain" description="EGF-like" evidence="6">
    <location>
        <begin position="218"/>
        <end position="262"/>
    </location>
</feature>
<dbReference type="FunFam" id="2.10.25.10:FF:000038">
    <property type="entry name" value="Fibrillin 2"/>
    <property type="match status" value="7"/>
</dbReference>
<dbReference type="InterPro" id="IPR018097">
    <property type="entry name" value="EGF_Ca-bd_CS"/>
</dbReference>
<dbReference type="InterPro" id="IPR000152">
    <property type="entry name" value="EGF-type_Asp/Asn_hydroxyl_site"/>
</dbReference>
<feature type="domain" description="EGF-like" evidence="6">
    <location>
        <begin position="1534"/>
        <end position="1570"/>
    </location>
</feature>
<gene>
    <name evidence="7" type="ORF">IscW_ISCW020313</name>
</gene>
<dbReference type="PROSITE" id="PS01187">
    <property type="entry name" value="EGF_CA"/>
    <property type="match status" value="2"/>
</dbReference>
<dbReference type="InterPro" id="IPR003645">
    <property type="entry name" value="Fol_N"/>
</dbReference>
<dbReference type="EMBL" id="ABJB010821965">
    <property type="status" value="NOT_ANNOTATED_CDS"/>
    <property type="molecule type" value="Genomic_DNA"/>
</dbReference>
<evidence type="ECO:0000259" key="6">
    <source>
        <dbReference type="PROSITE" id="PS50026"/>
    </source>
</evidence>
<dbReference type="EMBL" id="ABJB010443366">
    <property type="status" value="NOT_ANNOTATED_CDS"/>
    <property type="molecule type" value="Genomic_DNA"/>
</dbReference>
<evidence type="ECO:0000313" key="8">
    <source>
        <dbReference type="EnsemblMetazoa" id="ISCW020313-PA"/>
    </source>
</evidence>
<dbReference type="EnsemblMetazoa" id="ISCW020313-RA">
    <property type="protein sequence ID" value="ISCW020313-PA"/>
    <property type="gene ID" value="ISCW020313"/>
</dbReference>
<dbReference type="STRING" id="6945.B7PXC1"/>
<feature type="domain" description="EGF-like" evidence="6">
    <location>
        <begin position="1278"/>
        <end position="1315"/>
    </location>
</feature>
<feature type="domain" description="EGF-like" evidence="6">
    <location>
        <begin position="316"/>
        <end position="356"/>
    </location>
</feature>
<organism>
    <name type="scientific">Ixodes scapularis</name>
    <name type="common">Black-legged tick</name>
    <name type="synonym">Deer tick</name>
    <dbReference type="NCBI Taxonomy" id="6945"/>
    <lineage>
        <taxon>Eukaryota</taxon>
        <taxon>Metazoa</taxon>
        <taxon>Ecdysozoa</taxon>
        <taxon>Arthropoda</taxon>
        <taxon>Chelicerata</taxon>
        <taxon>Arachnida</taxon>
        <taxon>Acari</taxon>
        <taxon>Parasitiformes</taxon>
        <taxon>Ixodida</taxon>
        <taxon>Ixodoidea</taxon>
        <taxon>Ixodidae</taxon>
        <taxon>Ixodinae</taxon>
        <taxon>Ixodes</taxon>
    </lineage>
</organism>
<dbReference type="EMBL" id="ABJB010833073">
    <property type="status" value="NOT_ANNOTATED_CDS"/>
    <property type="molecule type" value="Genomic_DNA"/>
</dbReference>
<evidence type="ECO:0000256" key="3">
    <source>
        <dbReference type="ARBA" id="ARBA00022737"/>
    </source>
</evidence>
<dbReference type="PANTHER" id="PTHR22963:SF39">
    <property type="entry name" value="DUMPY"/>
    <property type="match status" value="1"/>
</dbReference>
<keyword evidence="3" id="KW-0677">Repeat</keyword>
<dbReference type="Pfam" id="PF12947">
    <property type="entry name" value="EGF_3"/>
    <property type="match status" value="2"/>
</dbReference>
<feature type="domain" description="EGF-like" evidence="6">
    <location>
        <begin position="71"/>
        <end position="111"/>
    </location>
</feature>
<feature type="domain" description="EGF-like" evidence="6">
    <location>
        <begin position="173"/>
        <end position="217"/>
    </location>
</feature>
<dbReference type="PROSITE" id="PS50026">
    <property type="entry name" value="EGF_3"/>
    <property type="match status" value="11"/>
</dbReference>
<feature type="domain" description="EGF-like" evidence="6">
    <location>
        <begin position="359"/>
        <end position="402"/>
    </location>
</feature>
<dbReference type="HOGENOM" id="CLU_242651_0_0_1"/>
<evidence type="ECO:0000256" key="5">
    <source>
        <dbReference type="PROSITE-ProRule" id="PRU00076"/>
    </source>
</evidence>
<dbReference type="PANTHER" id="PTHR22963">
    <property type="entry name" value="ENDOGLIN-RELATED"/>
    <property type="match status" value="1"/>
</dbReference>
<feature type="domain" description="EGF-like" evidence="6">
    <location>
        <begin position="405"/>
        <end position="448"/>
    </location>
</feature>
<name>B7PXC1_IXOSC</name>
<reference evidence="7 9" key="1">
    <citation type="submission" date="2008-03" db="EMBL/GenBank/DDBJ databases">
        <title>Annotation of Ixodes scapularis.</title>
        <authorList>
            <consortium name="Ixodes scapularis Genome Project Consortium"/>
            <person name="Caler E."/>
            <person name="Hannick L.I."/>
            <person name="Bidwell S."/>
            <person name="Joardar V."/>
            <person name="Thiagarajan M."/>
            <person name="Amedeo P."/>
            <person name="Galinsky K.J."/>
            <person name="Schobel S."/>
            <person name="Inman J."/>
            <person name="Hostetler J."/>
            <person name="Miller J."/>
            <person name="Hammond M."/>
            <person name="Megy K."/>
            <person name="Lawson D."/>
            <person name="Kodira C."/>
            <person name="Sutton G."/>
            <person name="Meyer J."/>
            <person name="Hill C.A."/>
            <person name="Birren B."/>
            <person name="Nene V."/>
            <person name="Collins F."/>
            <person name="Alarcon-Chaidez F."/>
            <person name="Wikel S."/>
            <person name="Strausberg R."/>
        </authorList>
    </citation>
    <scope>NUCLEOTIDE SEQUENCE [LARGE SCALE GENOMIC DNA]</scope>
    <source>
        <strain evidence="9">Wikel</strain>
        <strain evidence="7">Wikel colony</strain>
    </source>
</reference>
<dbReference type="CDD" id="cd00054">
    <property type="entry name" value="EGF_CA"/>
    <property type="match status" value="9"/>
</dbReference>
<dbReference type="EMBL" id="ABJB010788043">
    <property type="status" value="NOT_ANNOTATED_CDS"/>
    <property type="molecule type" value="Genomic_DNA"/>
</dbReference>
<dbReference type="InterPro" id="IPR009030">
    <property type="entry name" value="Growth_fac_rcpt_cys_sf"/>
</dbReference>
<dbReference type="Pfam" id="PF07645">
    <property type="entry name" value="EGF_CA"/>
    <property type="match status" value="7"/>
</dbReference>
<dbReference type="SMART" id="SM00286">
    <property type="entry name" value="PTI"/>
    <property type="match status" value="12"/>
</dbReference>
<dbReference type="InterPro" id="IPR049883">
    <property type="entry name" value="NOTCH1_EGF-like"/>
</dbReference>
<dbReference type="EMBL" id="DS813296">
    <property type="protein sequence ID" value="EEC11243.1"/>
    <property type="molecule type" value="Genomic_DNA"/>
</dbReference>
<feature type="disulfide bond" evidence="5">
    <location>
        <begin position="1281"/>
        <end position="1291"/>
    </location>
</feature>
<dbReference type="PaxDb" id="6945-B7PXC1"/>
<feature type="domain" description="EGF-like" evidence="6">
    <location>
        <begin position="30"/>
        <end position="70"/>
    </location>
</feature>
<evidence type="ECO:0000256" key="4">
    <source>
        <dbReference type="ARBA" id="ARBA00023157"/>
    </source>
</evidence>
<proteinExistence type="predicted"/>
<dbReference type="SUPFAM" id="SSF57184">
    <property type="entry name" value="Growth factor receptor domain"/>
    <property type="match status" value="2"/>
</dbReference>
<protein>
    <recommendedName>
        <fullName evidence="6">EGF-like domain-containing protein</fullName>
    </recommendedName>
</protein>
<dbReference type="OrthoDB" id="6475119at2759"/>
<dbReference type="InterPro" id="IPR001881">
    <property type="entry name" value="EGF-like_Ca-bd_dom"/>
</dbReference>
<dbReference type="SMART" id="SM00179">
    <property type="entry name" value="EGF_CA"/>
    <property type="match status" value="10"/>
</dbReference>
<evidence type="ECO:0000313" key="9">
    <source>
        <dbReference type="Proteomes" id="UP000001555"/>
    </source>
</evidence>
<dbReference type="InParanoid" id="B7PXC1"/>
<dbReference type="VEuPathDB" id="VectorBase:ISCP_035977"/>
<feature type="domain" description="EGF-like" evidence="6">
    <location>
        <begin position="453"/>
        <end position="492"/>
    </location>
</feature>
<sequence>MSASANRASRGTPLSPATWLVSNATFSSPDVDECQDPHACGVNAECQNTPGSYSCFCPAGYTGDPTAECHDLDECSRPTACGLNALCLNDVGSYHCGCKEGYSGDPRIQCLDIVGVECTTHHDCTANAECINNFCHGPSGLCGQGAICSNTPGSYRCSCPPGFTGDPFRFCEDVNECERLLGPSGLCGQGALCANTLGSFSCSCPPGYSGNGRVRCHDINECAQTFGPNGKCGISAVCTNTPGSYHCRCPTGTSGDPTVRCKSRSAPFLFLACADPCEDIFCGAQAKCQLDHTGQPICVCSHGFTGQSNSLPGCVDIDECSANQPCGHGALCRNLPGKFECVCPHGFEGDPYRGCLAKDINECEEISEWSPCGANSECRDLKGAYQCLCAPGYTGNPRQGCSPIHVNECTSNLPIDPNGPCGVGAICINVVGGFQCECPPATTGDPFTTGSQEQAHCSASSCGTNAQCLGTGDRLDCRCPAGLQGNPFTHCNDDCAVDEDCLEHESCRHQSGGNKCVDVCLRHTCGPNARCLGQRHLPTCVCRDSFLGNPNDRVRGCQPLLDECFHDADCPESDRCLPNARGVKNCTRTCSKTRCGPNAHCVGRVHKPICECREGYNGNPGDFTRGCTPIPLDRCHSNIDCKGYEVCKLTQVGIKDCIELCLNYECGPNANCIAMDHLAACECLPGFAGNPHDLRRGCMRHLCEHDNDCPDSAVCLLTRNGVKNCTDPCWDRRCGPNADCITTNHRASCECRIGFEGIPDDIREGCTPIPKCRSNSDCRDDEVCGVDHNGIRSCLVGCTTTLCGQNTICRTENHISECRCRESFVGDPYNRATGCQIQPERCHRDNDCPSIAVCKRSFDGKNDCHDACEGHNCAQGAVCQAVNHRPTCSCKPGLVGDPLIRGCHIPDECQVDVDCREDLICRPDTTGLRKCVPVCVYEKCAPNAFCVGIHHKAQCSCPPSTQGDPYNPHIACFPTQPVAEGCTSDDECASHEICVQGGKCVDACEKKQCGPNAVCRAFNHRASCHCLQDFKGDPDNPINGCRPKDECQVDDDCKRITDVCRTDNTGSKRCFDACQFNKCGPNSNCVPRQHAYECQCRHGFIRDRENVLGCVERERDECSNHTGCPTTSACIPNTIGVMKCAEVCISFSCTPDANCVAFNHRGRCSCREGYTGDPNSRDGCRKVPEPECINHSDCPHPNEVCQFDEAYGERRCQDGCKFLKCAPRAVCVVDNHLPKCSCPNGLYIGDPYDQREGCKQVECLKDEDCHITKACFPNFYCEDPCVDGCGINAACVAQNHQRICHCRPGYTGDALVRCEEIHYCDSNPCHASARCIDVPSGYELGQPMCQNPCDHFKCGTNTVCRAEGHAATCECQPHFRGDPAQGCSRESVVCLSDHDCSSGYACVDEQCRLVCTRESDCASGEKCINSRCVHPCYSHTDCPPKEACLSAGYCQVGCRKNTDCQLEETCSQNRCQNPCEIKGLCGPNAICKVSNHEANCFCPDTLTGNPTPIIGCKRPVVTCTGSCPKGLSCIENRYVDECVNNPCHSTGICENTVGSFLCRCPEGFIGDGFSGCTNPGECPRGDVDCPLNAACDQNGVTKCISPCDRVQCGPHGTCTVKNRQAPVRGSYYLRH</sequence>
<accession>B7PXC1</accession>
<dbReference type="Proteomes" id="UP000001555">
    <property type="component" value="Unassembled WGS sequence"/>
</dbReference>
<dbReference type="PROSITE" id="PS01186">
    <property type="entry name" value="EGF_2"/>
    <property type="match status" value="7"/>
</dbReference>
<keyword evidence="2" id="KW-0732">Signal</keyword>
<dbReference type="SMART" id="SM00181">
    <property type="entry name" value="EGF"/>
    <property type="match status" value="25"/>
</dbReference>
<dbReference type="GO" id="GO:0005509">
    <property type="term" value="F:calcium ion binding"/>
    <property type="evidence" value="ECO:0007669"/>
    <property type="project" value="InterPro"/>
</dbReference>
<dbReference type="Gene3D" id="2.10.25.10">
    <property type="entry name" value="Laminin"/>
    <property type="match status" value="10"/>
</dbReference>
<keyword evidence="1 5" id="KW-0245">EGF-like domain</keyword>
<evidence type="ECO:0000256" key="1">
    <source>
        <dbReference type="ARBA" id="ARBA00022536"/>
    </source>
</evidence>
<comment type="caution">
    <text evidence="5">Lacks conserved residue(s) required for the propagation of feature annotation.</text>
</comment>
<dbReference type="InterPro" id="IPR024731">
    <property type="entry name" value="NELL2-like_EGF"/>
</dbReference>
<feature type="domain" description="EGF-like" evidence="6">
    <location>
        <begin position="131"/>
        <end position="172"/>
    </location>
</feature>
<dbReference type="VEuPathDB" id="VectorBase:ISCI020313"/>
<dbReference type="SMART" id="SM00274">
    <property type="entry name" value="FOLN"/>
    <property type="match status" value="9"/>
</dbReference>
<dbReference type="SUPFAM" id="SSF57196">
    <property type="entry name" value="EGF/Laminin"/>
    <property type="match status" value="4"/>
</dbReference>
<dbReference type="VEuPathDB" id="VectorBase:ISCW020313"/>
<dbReference type="InterPro" id="IPR000742">
    <property type="entry name" value="EGF"/>
</dbReference>
<keyword evidence="9" id="KW-1185">Reference proteome</keyword>
<dbReference type="PROSITE" id="PS00010">
    <property type="entry name" value="ASX_HYDROXYL"/>
    <property type="match status" value="9"/>
</dbReference>
<reference evidence="8" key="2">
    <citation type="submission" date="2020-05" db="UniProtKB">
        <authorList>
            <consortium name="EnsemblMetazoa"/>
        </authorList>
    </citation>
    <scope>IDENTIFICATION</scope>
    <source>
        <strain evidence="8">wikel</strain>
    </source>
</reference>